<evidence type="ECO:0000313" key="5">
    <source>
        <dbReference type="EMBL" id="SVB13414.1"/>
    </source>
</evidence>
<name>A0A382BIB3_9ZZZZ</name>
<dbReference type="Pfam" id="PF01494">
    <property type="entry name" value="FAD_binding_3"/>
    <property type="match status" value="1"/>
</dbReference>
<protein>
    <recommendedName>
        <fullName evidence="4">FAD-binding domain-containing protein</fullName>
    </recommendedName>
</protein>
<dbReference type="AlphaFoldDB" id="A0A382BIB3"/>
<dbReference type="PANTHER" id="PTHR43004">
    <property type="entry name" value="TRK SYSTEM POTASSIUM UPTAKE PROTEIN"/>
    <property type="match status" value="1"/>
</dbReference>
<reference evidence="5" key="1">
    <citation type="submission" date="2018-05" db="EMBL/GenBank/DDBJ databases">
        <authorList>
            <person name="Lanie J.A."/>
            <person name="Ng W.-L."/>
            <person name="Kazmierczak K.M."/>
            <person name="Andrzejewski T.M."/>
            <person name="Davidsen T.M."/>
            <person name="Wayne K.J."/>
            <person name="Tettelin H."/>
            <person name="Glass J.I."/>
            <person name="Rusch D."/>
            <person name="Podicherti R."/>
            <person name="Tsui H.-C.T."/>
            <person name="Winkler M.E."/>
        </authorList>
    </citation>
    <scope>NUCLEOTIDE SEQUENCE</scope>
</reference>
<dbReference type="InterPro" id="IPR050641">
    <property type="entry name" value="RIFMO-like"/>
</dbReference>
<dbReference type="EMBL" id="UINC01029900">
    <property type="protein sequence ID" value="SVB13414.1"/>
    <property type="molecule type" value="Genomic_DNA"/>
</dbReference>
<accession>A0A382BIB3</accession>
<dbReference type="InterPro" id="IPR002938">
    <property type="entry name" value="FAD-bd"/>
</dbReference>
<gene>
    <name evidence="5" type="ORF">METZ01_LOCUS166268</name>
</gene>
<dbReference type="Gene3D" id="3.50.50.60">
    <property type="entry name" value="FAD/NAD(P)-binding domain"/>
    <property type="match status" value="1"/>
</dbReference>
<feature type="domain" description="FAD-binding" evidence="4">
    <location>
        <begin position="6"/>
        <end position="70"/>
    </location>
</feature>
<dbReference type="InterPro" id="IPR036188">
    <property type="entry name" value="FAD/NAD-bd_sf"/>
</dbReference>
<proteinExistence type="predicted"/>
<sequence>MMDDNQILIAGAGPVGYAAALNLAHYGIPFTLLEGDATILDDPRAGTIHPPTLEMFARLALTGTFNDHGYIVRNYHYRD</sequence>
<keyword evidence="3" id="KW-0274">FAD</keyword>
<evidence type="ECO:0000259" key="4">
    <source>
        <dbReference type="Pfam" id="PF01494"/>
    </source>
</evidence>
<evidence type="ECO:0000256" key="3">
    <source>
        <dbReference type="ARBA" id="ARBA00022827"/>
    </source>
</evidence>
<evidence type="ECO:0000256" key="2">
    <source>
        <dbReference type="ARBA" id="ARBA00022630"/>
    </source>
</evidence>
<comment type="cofactor">
    <cofactor evidence="1">
        <name>FAD</name>
        <dbReference type="ChEBI" id="CHEBI:57692"/>
    </cofactor>
</comment>
<evidence type="ECO:0000256" key="1">
    <source>
        <dbReference type="ARBA" id="ARBA00001974"/>
    </source>
</evidence>
<dbReference type="GO" id="GO:0071949">
    <property type="term" value="F:FAD binding"/>
    <property type="evidence" value="ECO:0007669"/>
    <property type="project" value="InterPro"/>
</dbReference>
<dbReference type="GO" id="GO:0016709">
    <property type="term" value="F:oxidoreductase activity, acting on paired donors, with incorporation or reduction of molecular oxygen, NAD(P)H as one donor, and incorporation of one atom of oxygen"/>
    <property type="evidence" value="ECO:0007669"/>
    <property type="project" value="UniProtKB-ARBA"/>
</dbReference>
<dbReference type="PANTHER" id="PTHR43004:SF19">
    <property type="entry name" value="BINDING MONOOXYGENASE, PUTATIVE (JCVI)-RELATED"/>
    <property type="match status" value="1"/>
</dbReference>
<dbReference type="SUPFAM" id="SSF51905">
    <property type="entry name" value="FAD/NAD(P)-binding domain"/>
    <property type="match status" value="1"/>
</dbReference>
<feature type="non-terminal residue" evidence="5">
    <location>
        <position position="79"/>
    </location>
</feature>
<keyword evidence="2" id="KW-0285">Flavoprotein</keyword>
<organism evidence="5">
    <name type="scientific">marine metagenome</name>
    <dbReference type="NCBI Taxonomy" id="408172"/>
    <lineage>
        <taxon>unclassified sequences</taxon>
        <taxon>metagenomes</taxon>
        <taxon>ecological metagenomes</taxon>
    </lineage>
</organism>